<evidence type="ECO:0000313" key="3">
    <source>
        <dbReference type="Proteomes" id="UP001241758"/>
    </source>
</evidence>
<feature type="transmembrane region" description="Helical" evidence="1">
    <location>
        <begin position="70"/>
        <end position="90"/>
    </location>
</feature>
<dbReference type="EMBL" id="JASCTH010000021">
    <property type="protein sequence ID" value="MDI6102652.1"/>
    <property type="molecule type" value="Genomic_DNA"/>
</dbReference>
<proteinExistence type="predicted"/>
<keyword evidence="1" id="KW-0812">Transmembrane</keyword>
<reference evidence="2 3" key="1">
    <citation type="submission" date="2023-05" db="EMBL/GenBank/DDBJ databases">
        <title>Actinoplanes sp. NEAU-A12 genome sequencing.</title>
        <authorList>
            <person name="Wang Z.-S."/>
        </authorList>
    </citation>
    <scope>NUCLEOTIDE SEQUENCE [LARGE SCALE GENOMIC DNA]</scope>
    <source>
        <strain evidence="2 3">NEAU-A12</strain>
    </source>
</reference>
<evidence type="ECO:0000313" key="2">
    <source>
        <dbReference type="EMBL" id="MDI6102652.1"/>
    </source>
</evidence>
<feature type="transmembrane region" description="Helical" evidence="1">
    <location>
        <begin position="102"/>
        <end position="123"/>
    </location>
</feature>
<organism evidence="2 3">
    <name type="scientific">Actinoplanes sandaracinus</name>
    <dbReference type="NCBI Taxonomy" id="3045177"/>
    <lineage>
        <taxon>Bacteria</taxon>
        <taxon>Bacillati</taxon>
        <taxon>Actinomycetota</taxon>
        <taxon>Actinomycetes</taxon>
        <taxon>Micromonosporales</taxon>
        <taxon>Micromonosporaceae</taxon>
        <taxon>Actinoplanes</taxon>
    </lineage>
</organism>
<sequence length="290" mass="30346">MTRTERRYARLVRLYPARCPREEILDTVLQGNGTFSFREAIALLTGALRARTGADVPRTPAGFAWSATRLAALALLVHAAAVDLLTALPLDVPAIAATAGGILQYATAGLLALILHLTAIVSLTRGAHRLAAATTGLGLFASVVGQMRFGLAWFHDGFWSAPLAALLVTALAFAAHRERSSPLWWLLAVIPAVVLLPTGSGTVLDPALFIDQQALLVLTGAALIWSSLDPRVPLAMAALGLSNALTGLSATLLDYGAVPASMVALQVAIATVPVLALVAAAAYRRRRSPI</sequence>
<keyword evidence="1" id="KW-1133">Transmembrane helix</keyword>
<keyword evidence="3" id="KW-1185">Reference proteome</keyword>
<feature type="transmembrane region" description="Helical" evidence="1">
    <location>
        <begin position="263"/>
        <end position="283"/>
    </location>
</feature>
<feature type="transmembrane region" description="Helical" evidence="1">
    <location>
        <begin position="210"/>
        <end position="228"/>
    </location>
</feature>
<dbReference type="Proteomes" id="UP001241758">
    <property type="component" value="Unassembled WGS sequence"/>
</dbReference>
<name>A0ABT6WSE2_9ACTN</name>
<accession>A0ABT6WSE2</accession>
<keyword evidence="1" id="KW-0472">Membrane</keyword>
<evidence type="ECO:0000256" key="1">
    <source>
        <dbReference type="SAM" id="Phobius"/>
    </source>
</evidence>
<feature type="transmembrane region" description="Helical" evidence="1">
    <location>
        <begin position="235"/>
        <end position="257"/>
    </location>
</feature>
<feature type="transmembrane region" description="Helical" evidence="1">
    <location>
        <begin position="183"/>
        <end position="204"/>
    </location>
</feature>
<gene>
    <name evidence="2" type="ORF">QLQ12_28940</name>
</gene>
<comment type="caution">
    <text evidence="2">The sequence shown here is derived from an EMBL/GenBank/DDBJ whole genome shotgun (WGS) entry which is preliminary data.</text>
</comment>
<feature type="transmembrane region" description="Helical" evidence="1">
    <location>
        <begin position="157"/>
        <end position="176"/>
    </location>
</feature>
<protein>
    <submittedName>
        <fullName evidence="2">Uncharacterized protein</fullName>
    </submittedName>
</protein>
<feature type="transmembrane region" description="Helical" evidence="1">
    <location>
        <begin position="130"/>
        <end position="151"/>
    </location>
</feature>
<dbReference type="RefSeq" id="WP_282763720.1">
    <property type="nucleotide sequence ID" value="NZ_JASCTH010000021.1"/>
</dbReference>